<dbReference type="InParanoid" id="B4NI87"/>
<evidence type="ECO:0000256" key="2">
    <source>
        <dbReference type="SAM" id="Phobius"/>
    </source>
</evidence>
<feature type="transmembrane region" description="Helical" evidence="2">
    <location>
        <begin position="299"/>
        <end position="317"/>
    </location>
</feature>
<evidence type="ECO:0000313" key="4">
    <source>
        <dbReference type="EMBL" id="EDW83669.2"/>
    </source>
</evidence>
<dbReference type="PANTHER" id="PTHR11161:SF0">
    <property type="entry name" value="O-ACYLTRANSFERASE LIKE PROTEIN"/>
    <property type="match status" value="1"/>
</dbReference>
<gene>
    <name evidence="4" type="primary">Dwil\GK13556</name>
    <name evidence="4" type="ORF">Dwil_GK13556</name>
</gene>
<feature type="transmembrane region" description="Helical" evidence="2">
    <location>
        <begin position="546"/>
        <end position="565"/>
    </location>
</feature>
<feature type="transmembrane region" description="Helical" evidence="2">
    <location>
        <begin position="585"/>
        <end position="611"/>
    </location>
</feature>
<dbReference type="Proteomes" id="UP000007798">
    <property type="component" value="Unassembled WGS sequence"/>
</dbReference>
<dbReference type="HOGENOM" id="CLU_007874_2_2_1"/>
<dbReference type="AlphaFoldDB" id="B4NI87"/>
<feature type="domain" description="Nose resistant-to-fluoxetine protein N-terminal" evidence="3">
    <location>
        <begin position="10"/>
        <end position="143"/>
    </location>
</feature>
<keyword evidence="2" id="KW-0812">Transmembrane</keyword>
<evidence type="ECO:0000313" key="5">
    <source>
        <dbReference type="Proteomes" id="UP000007798"/>
    </source>
</evidence>
<dbReference type="InterPro" id="IPR052728">
    <property type="entry name" value="O2_lipid_transport_reg"/>
</dbReference>
<protein>
    <recommendedName>
        <fullName evidence="3">Nose resistant-to-fluoxetine protein N-terminal domain-containing protein</fullName>
    </recommendedName>
</protein>
<keyword evidence="2" id="KW-1133">Transmembrane helix</keyword>
<dbReference type="InterPro" id="IPR002656">
    <property type="entry name" value="Acyl_transf_3_dom"/>
</dbReference>
<accession>B4NI87</accession>
<feature type="transmembrane region" description="Helical" evidence="2">
    <location>
        <begin position="258"/>
        <end position="279"/>
    </location>
</feature>
<evidence type="ECO:0000256" key="1">
    <source>
        <dbReference type="SAM" id="MobiDB-lite"/>
    </source>
</evidence>
<evidence type="ECO:0000259" key="3">
    <source>
        <dbReference type="SMART" id="SM00703"/>
    </source>
</evidence>
<dbReference type="Pfam" id="PF20146">
    <property type="entry name" value="NRF"/>
    <property type="match status" value="1"/>
</dbReference>
<dbReference type="InterPro" id="IPR006621">
    <property type="entry name" value="Nose-resist-to-fluoxetine_N"/>
</dbReference>
<feature type="region of interest" description="Disordered" evidence="1">
    <location>
        <begin position="636"/>
        <end position="659"/>
    </location>
</feature>
<feature type="transmembrane region" description="Helical" evidence="2">
    <location>
        <begin position="466"/>
        <end position="484"/>
    </location>
</feature>
<dbReference type="eggNOG" id="KOG3700">
    <property type="taxonomic scope" value="Eukaryota"/>
</dbReference>
<feature type="transmembrane region" description="Helical" evidence="2">
    <location>
        <begin position="432"/>
        <end position="454"/>
    </location>
</feature>
<dbReference type="Pfam" id="PF01757">
    <property type="entry name" value="Acyl_transf_3"/>
    <property type="match status" value="1"/>
</dbReference>
<feature type="transmembrane region" description="Helical" evidence="2">
    <location>
        <begin position="152"/>
        <end position="178"/>
    </location>
</feature>
<feature type="transmembrane region" description="Helical" evidence="2">
    <location>
        <begin position="368"/>
        <end position="385"/>
    </location>
</feature>
<sequence>MRWDIPSQQDLLCLADMAQWTNGISSGSYWALKMIDSWGSIPSGYLVGNVVDLGNYDECVGIRKLISSSHNIKGKYCFLELPIAQRFGVDNEMLKYTNMKIATCFPASCSAKTMDKFLGQMLKRYTNMEATGLGSVDESSCRIDESKAFDGLTISIIVLLSVFCVLMVSATLADYFIFTDKNFPSLVKVFSARFNSRTLFCVVDSSKSSPNVINCLEGIRCLSLVWVVYGHEYVFAVKKPNLNQSQLFWWFEYTYSSFILQGTFTVDTFFFLSGLLLVLVTLRSMEKNKGKLNVPMMYLYRYICLTPVLALAILMYMKILPLLGNGPTSSFFNYSVCERIWYRTLSYTQNYGVTDICLPHTWYLAVDMQLYLLSPLFLIALYKWGRKAAGGIFVLMLMLSACLFATMMIGKYSLQFKLNMNIMLAAESMKKLYLATHTHAAPWLIGFLFGYFLHSSRGKSFQLNRLVIWLAWILSLGMIFTSLFSKYSTAQWRAPAMSTLEESFYYTLTRVAWPLALCWIVFACLQGYGGMANSFLSSPLWQPLSRLSYSVYIWHIFLLEVHHMLLRSHTYFSDYQMMLNFWSDFGFTLFMSYVMYIVIEAPLVGGLTLLLPNRRSSARVTVTKTQENVNELPLDLNKSRETSATEQNNPTSKELPPQI</sequence>
<feature type="transmembrane region" description="Helical" evidence="2">
    <location>
        <begin position="392"/>
        <end position="412"/>
    </location>
</feature>
<proteinExistence type="predicted"/>
<name>B4NI87_DROWI</name>
<dbReference type="EMBL" id="CH964272">
    <property type="protein sequence ID" value="EDW83669.2"/>
    <property type="molecule type" value="Genomic_DNA"/>
</dbReference>
<dbReference type="SMART" id="SM00703">
    <property type="entry name" value="NRF"/>
    <property type="match status" value="1"/>
</dbReference>
<keyword evidence="2" id="KW-0472">Membrane</keyword>
<organism evidence="4 5">
    <name type="scientific">Drosophila willistoni</name>
    <name type="common">Fruit fly</name>
    <dbReference type="NCBI Taxonomy" id="7260"/>
    <lineage>
        <taxon>Eukaryota</taxon>
        <taxon>Metazoa</taxon>
        <taxon>Ecdysozoa</taxon>
        <taxon>Arthropoda</taxon>
        <taxon>Hexapoda</taxon>
        <taxon>Insecta</taxon>
        <taxon>Pterygota</taxon>
        <taxon>Neoptera</taxon>
        <taxon>Endopterygota</taxon>
        <taxon>Diptera</taxon>
        <taxon>Brachycera</taxon>
        <taxon>Muscomorpha</taxon>
        <taxon>Ephydroidea</taxon>
        <taxon>Drosophilidae</taxon>
        <taxon>Drosophila</taxon>
        <taxon>Sophophora</taxon>
    </lineage>
</organism>
<keyword evidence="5" id="KW-1185">Reference proteome</keyword>
<dbReference type="PANTHER" id="PTHR11161">
    <property type="entry name" value="O-ACYLTRANSFERASE"/>
    <property type="match status" value="1"/>
</dbReference>
<dbReference type="OrthoDB" id="118951at2759"/>
<reference evidence="4 5" key="1">
    <citation type="journal article" date="2007" name="Nature">
        <title>Evolution of genes and genomes on the Drosophila phylogeny.</title>
        <authorList>
            <consortium name="Drosophila 12 Genomes Consortium"/>
            <person name="Clark A.G."/>
            <person name="Eisen M.B."/>
            <person name="Smith D.R."/>
            <person name="Bergman C.M."/>
            <person name="Oliver B."/>
            <person name="Markow T.A."/>
            <person name="Kaufman T.C."/>
            <person name="Kellis M."/>
            <person name="Gelbart W."/>
            <person name="Iyer V.N."/>
            <person name="Pollard D.A."/>
            <person name="Sackton T.B."/>
            <person name="Larracuente A.M."/>
            <person name="Singh N.D."/>
            <person name="Abad J.P."/>
            <person name="Abt D.N."/>
            <person name="Adryan B."/>
            <person name="Aguade M."/>
            <person name="Akashi H."/>
            <person name="Anderson W.W."/>
            <person name="Aquadro C.F."/>
            <person name="Ardell D.H."/>
            <person name="Arguello R."/>
            <person name="Artieri C.G."/>
            <person name="Barbash D.A."/>
            <person name="Barker D."/>
            <person name="Barsanti P."/>
            <person name="Batterham P."/>
            <person name="Batzoglou S."/>
            <person name="Begun D."/>
            <person name="Bhutkar A."/>
            <person name="Blanco E."/>
            <person name="Bosak S.A."/>
            <person name="Bradley R.K."/>
            <person name="Brand A.D."/>
            <person name="Brent M.R."/>
            <person name="Brooks A.N."/>
            <person name="Brown R.H."/>
            <person name="Butlin R.K."/>
            <person name="Caggese C."/>
            <person name="Calvi B.R."/>
            <person name="Bernardo de Carvalho A."/>
            <person name="Caspi A."/>
            <person name="Castrezana S."/>
            <person name="Celniker S.E."/>
            <person name="Chang J.L."/>
            <person name="Chapple C."/>
            <person name="Chatterji S."/>
            <person name="Chinwalla A."/>
            <person name="Civetta A."/>
            <person name="Clifton S.W."/>
            <person name="Comeron J.M."/>
            <person name="Costello J.C."/>
            <person name="Coyne J.A."/>
            <person name="Daub J."/>
            <person name="David R.G."/>
            <person name="Delcher A.L."/>
            <person name="Delehaunty K."/>
            <person name="Do C.B."/>
            <person name="Ebling H."/>
            <person name="Edwards K."/>
            <person name="Eickbush T."/>
            <person name="Evans J.D."/>
            <person name="Filipski A."/>
            <person name="Findeiss S."/>
            <person name="Freyhult E."/>
            <person name="Fulton L."/>
            <person name="Fulton R."/>
            <person name="Garcia A.C."/>
            <person name="Gardiner A."/>
            <person name="Garfield D.A."/>
            <person name="Garvin B.E."/>
            <person name="Gibson G."/>
            <person name="Gilbert D."/>
            <person name="Gnerre S."/>
            <person name="Godfrey J."/>
            <person name="Good R."/>
            <person name="Gotea V."/>
            <person name="Gravely B."/>
            <person name="Greenberg A.J."/>
            <person name="Griffiths-Jones S."/>
            <person name="Gross S."/>
            <person name="Guigo R."/>
            <person name="Gustafson E.A."/>
            <person name="Haerty W."/>
            <person name="Hahn M.W."/>
            <person name="Halligan D.L."/>
            <person name="Halpern A.L."/>
            <person name="Halter G.M."/>
            <person name="Han M.V."/>
            <person name="Heger A."/>
            <person name="Hillier L."/>
            <person name="Hinrichs A.S."/>
            <person name="Holmes I."/>
            <person name="Hoskins R.A."/>
            <person name="Hubisz M.J."/>
            <person name="Hultmark D."/>
            <person name="Huntley M.A."/>
            <person name="Jaffe D.B."/>
            <person name="Jagadeeshan S."/>
            <person name="Jeck W.R."/>
            <person name="Johnson J."/>
            <person name="Jones C.D."/>
            <person name="Jordan W.C."/>
            <person name="Karpen G.H."/>
            <person name="Kataoka E."/>
            <person name="Keightley P.D."/>
            <person name="Kheradpour P."/>
            <person name="Kirkness E.F."/>
            <person name="Koerich L.B."/>
            <person name="Kristiansen K."/>
            <person name="Kudrna D."/>
            <person name="Kulathinal R.J."/>
            <person name="Kumar S."/>
            <person name="Kwok R."/>
            <person name="Lander E."/>
            <person name="Langley C.H."/>
            <person name="Lapoint R."/>
            <person name="Lazzaro B.P."/>
            <person name="Lee S.J."/>
            <person name="Levesque L."/>
            <person name="Li R."/>
            <person name="Lin C.F."/>
            <person name="Lin M.F."/>
            <person name="Lindblad-Toh K."/>
            <person name="Llopart A."/>
            <person name="Long M."/>
            <person name="Low L."/>
            <person name="Lozovsky E."/>
            <person name="Lu J."/>
            <person name="Luo M."/>
            <person name="Machado C.A."/>
            <person name="Makalowski W."/>
            <person name="Marzo M."/>
            <person name="Matsuda M."/>
            <person name="Matzkin L."/>
            <person name="McAllister B."/>
            <person name="McBride C.S."/>
            <person name="McKernan B."/>
            <person name="McKernan K."/>
            <person name="Mendez-Lago M."/>
            <person name="Minx P."/>
            <person name="Mollenhauer M.U."/>
            <person name="Montooth K."/>
            <person name="Mount S.M."/>
            <person name="Mu X."/>
            <person name="Myers E."/>
            <person name="Negre B."/>
            <person name="Newfeld S."/>
            <person name="Nielsen R."/>
            <person name="Noor M.A."/>
            <person name="O'Grady P."/>
            <person name="Pachter L."/>
            <person name="Papaceit M."/>
            <person name="Parisi M.J."/>
            <person name="Parisi M."/>
            <person name="Parts L."/>
            <person name="Pedersen J.S."/>
            <person name="Pesole G."/>
            <person name="Phillippy A.M."/>
            <person name="Ponting C.P."/>
            <person name="Pop M."/>
            <person name="Porcelli D."/>
            <person name="Powell J.R."/>
            <person name="Prohaska S."/>
            <person name="Pruitt K."/>
            <person name="Puig M."/>
            <person name="Quesneville H."/>
            <person name="Ram K.R."/>
            <person name="Rand D."/>
            <person name="Rasmussen M.D."/>
            <person name="Reed L.K."/>
            <person name="Reenan R."/>
            <person name="Reily A."/>
            <person name="Remington K.A."/>
            <person name="Rieger T.T."/>
            <person name="Ritchie M.G."/>
            <person name="Robin C."/>
            <person name="Rogers Y.H."/>
            <person name="Rohde C."/>
            <person name="Rozas J."/>
            <person name="Rubenfield M.J."/>
            <person name="Ruiz A."/>
            <person name="Russo S."/>
            <person name="Salzberg S.L."/>
            <person name="Sanchez-Gracia A."/>
            <person name="Saranga D.J."/>
            <person name="Sato H."/>
            <person name="Schaeffer S.W."/>
            <person name="Schatz M.C."/>
            <person name="Schlenke T."/>
            <person name="Schwartz R."/>
            <person name="Segarra C."/>
            <person name="Singh R.S."/>
            <person name="Sirot L."/>
            <person name="Sirota M."/>
            <person name="Sisneros N.B."/>
            <person name="Smith C.D."/>
            <person name="Smith T.F."/>
            <person name="Spieth J."/>
            <person name="Stage D.E."/>
            <person name="Stark A."/>
            <person name="Stephan W."/>
            <person name="Strausberg R.L."/>
            <person name="Strempel S."/>
            <person name="Sturgill D."/>
            <person name="Sutton G."/>
            <person name="Sutton G.G."/>
            <person name="Tao W."/>
            <person name="Teichmann S."/>
            <person name="Tobari Y.N."/>
            <person name="Tomimura Y."/>
            <person name="Tsolas J.M."/>
            <person name="Valente V.L."/>
            <person name="Venter E."/>
            <person name="Venter J.C."/>
            <person name="Vicario S."/>
            <person name="Vieira F.G."/>
            <person name="Vilella A.J."/>
            <person name="Villasante A."/>
            <person name="Walenz B."/>
            <person name="Wang J."/>
            <person name="Wasserman M."/>
            <person name="Watts T."/>
            <person name="Wilson D."/>
            <person name="Wilson R.K."/>
            <person name="Wing R.A."/>
            <person name="Wolfner M.F."/>
            <person name="Wong A."/>
            <person name="Wong G.K."/>
            <person name="Wu C.I."/>
            <person name="Wu G."/>
            <person name="Yamamoto D."/>
            <person name="Yang H.P."/>
            <person name="Yang S.P."/>
            <person name="Yorke J.A."/>
            <person name="Yoshida K."/>
            <person name="Zdobnov E."/>
            <person name="Zhang P."/>
            <person name="Zhang Y."/>
            <person name="Zimin A.V."/>
            <person name="Baldwin J."/>
            <person name="Abdouelleil A."/>
            <person name="Abdulkadir J."/>
            <person name="Abebe A."/>
            <person name="Abera B."/>
            <person name="Abreu J."/>
            <person name="Acer S.C."/>
            <person name="Aftuck L."/>
            <person name="Alexander A."/>
            <person name="An P."/>
            <person name="Anderson E."/>
            <person name="Anderson S."/>
            <person name="Arachi H."/>
            <person name="Azer M."/>
            <person name="Bachantsang P."/>
            <person name="Barry A."/>
            <person name="Bayul T."/>
            <person name="Berlin A."/>
            <person name="Bessette D."/>
            <person name="Bloom T."/>
            <person name="Blye J."/>
            <person name="Boguslavskiy L."/>
            <person name="Bonnet C."/>
            <person name="Boukhgalter B."/>
            <person name="Bourzgui I."/>
            <person name="Brown A."/>
            <person name="Cahill P."/>
            <person name="Channer S."/>
            <person name="Cheshatsang Y."/>
            <person name="Chuda L."/>
            <person name="Citroen M."/>
            <person name="Collymore A."/>
            <person name="Cooke P."/>
            <person name="Costello M."/>
            <person name="D'Aco K."/>
            <person name="Daza R."/>
            <person name="De Haan G."/>
            <person name="DeGray S."/>
            <person name="DeMaso C."/>
            <person name="Dhargay N."/>
            <person name="Dooley K."/>
            <person name="Dooley E."/>
            <person name="Doricent M."/>
            <person name="Dorje P."/>
            <person name="Dorjee K."/>
            <person name="Dupes A."/>
            <person name="Elong R."/>
            <person name="Falk J."/>
            <person name="Farina A."/>
            <person name="Faro S."/>
            <person name="Ferguson D."/>
            <person name="Fisher S."/>
            <person name="Foley C.D."/>
            <person name="Franke A."/>
            <person name="Friedrich D."/>
            <person name="Gadbois L."/>
            <person name="Gearin G."/>
            <person name="Gearin C.R."/>
            <person name="Giannoukos G."/>
            <person name="Goode T."/>
            <person name="Graham J."/>
            <person name="Grandbois E."/>
            <person name="Grewal S."/>
            <person name="Gyaltsen K."/>
            <person name="Hafez N."/>
            <person name="Hagos B."/>
            <person name="Hall J."/>
            <person name="Henson C."/>
            <person name="Hollinger A."/>
            <person name="Honan T."/>
            <person name="Huard M.D."/>
            <person name="Hughes L."/>
            <person name="Hurhula B."/>
            <person name="Husby M.E."/>
            <person name="Kamat A."/>
            <person name="Kanga B."/>
            <person name="Kashin S."/>
            <person name="Khazanovich D."/>
            <person name="Kisner P."/>
            <person name="Lance K."/>
            <person name="Lara M."/>
            <person name="Lee W."/>
            <person name="Lennon N."/>
            <person name="Letendre F."/>
            <person name="LeVine R."/>
            <person name="Lipovsky A."/>
            <person name="Liu X."/>
            <person name="Liu J."/>
            <person name="Liu S."/>
            <person name="Lokyitsang T."/>
            <person name="Lokyitsang Y."/>
            <person name="Lubonja R."/>
            <person name="Lui A."/>
            <person name="MacDonald P."/>
            <person name="Magnisalis V."/>
            <person name="Maru K."/>
            <person name="Matthews C."/>
            <person name="McCusker W."/>
            <person name="McDonough S."/>
            <person name="Mehta T."/>
            <person name="Meldrim J."/>
            <person name="Meneus L."/>
            <person name="Mihai O."/>
            <person name="Mihalev A."/>
            <person name="Mihova T."/>
            <person name="Mittelman R."/>
            <person name="Mlenga V."/>
            <person name="Montmayeur A."/>
            <person name="Mulrain L."/>
            <person name="Navidi A."/>
            <person name="Naylor J."/>
            <person name="Negash T."/>
            <person name="Nguyen T."/>
            <person name="Nguyen N."/>
            <person name="Nicol R."/>
            <person name="Norbu C."/>
            <person name="Norbu N."/>
            <person name="Novod N."/>
            <person name="O'Neill B."/>
            <person name="Osman S."/>
            <person name="Markiewicz E."/>
            <person name="Oyono O.L."/>
            <person name="Patti C."/>
            <person name="Phunkhang P."/>
            <person name="Pierre F."/>
            <person name="Priest M."/>
            <person name="Raghuraman S."/>
            <person name="Rege F."/>
            <person name="Reyes R."/>
            <person name="Rise C."/>
            <person name="Rogov P."/>
            <person name="Ross K."/>
            <person name="Ryan E."/>
            <person name="Settipalli S."/>
            <person name="Shea T."/>
            <person name="Sherpa N."/>
            <person name="Shi L."/>
            <person name="Shih D."/>
            <person name="Sparrow T."/>
            <person name="Spaulding J."/>
            <person name="Stalker J."/>
            <person name="Stange-Thomann N."/>
            <person name="Stavropoulos S."/>
            <person name="Stone C."/>
            <person name="Strader C."/>
            <person name="Tesfaye S."/>
            <person name="Thomson T."/>
            <person name="Thoulutsang Y."/>
            <person name="Thoulutsang D."/>
            <person name="Topham K."/>
            <person name="Topping I."/>
            <person name="Tsamla T."/>
            <person name="Vassiliev H."/>
            <person name="Vo A."/>
            <person name="Wangchuk T."/>
            <person name="Wangdi T."/>
            <person name="Weiand M."/>
            <person name="Wilkinson J."/>
            <person name="Wilson A."/>
            <person name="Yadav S."/>
            <person name="Young G."/>
            <person name="Yu Q."/>
            <person name="Zembek L."/>
            <person name="Zhong D."/>
            <person name="Zimmer A."/>
            <person name="Zwirko Z."/>
            <person name="Jaffe D.B."/>
            <person name="Alvarez P."/>
            <person name="Brockman W."/>
            <person name="Butler J."/>
            <person name="Chin C."/>
            <person name="Gnerre S."/>
            <person name="Grabherr M."/>
            <person name="Kleber M."/>
            <person name="Mauceli E."/>
            <person name="MacCallum I."/>
        </authorList>
    </citation>
    <scope>NUCLEOTIDE SEQUENCE [LARGE SCALE GENOMIC DNA]</scope>
    <source>
        <strain evidence="5">Tucson 14030-0811.24</strain>
    </source>
</reference>
<dbReference type="GO" id="GO:0016747">
    <property type="term" value="F:acyltransferase activity, transferring groups other than amino-acyl groups"/>
    <property type="evidence" value="ECO:0007669"/>
    <property type="project" value="InterPro"/>
</dbReference>